<dbReference type="WBParaSite" id="GPLIN_001175500">
    <property type="protein sequence ID" value="GPLIN_001175500"/>
    <property type="gene ID" value="GPLIN_001175500"/>
</dbReference>
<dbReference type="PANTHER" id="PTHR14790">
    <property type="entry name" value="RECQ-MEDIATED GENOME INSTABILITY PROTEIN 1 RMI1"/>
    <property type="match status" value="1"/>
</dbReference>
<organism evidence="3 4">
    <name type="scientific">Globodera pallida</name>
    <name type="common">Potato cyst nematode worm</name>
    <name type="synonym">Heterodera pallida</name>
    <dbReference type="NCBI Taxonomy" id="36090"/>
    <lineage>
        <taxon>Eukaryota</taxon>
        <taxon>Metazoa</taxon>
        <taxon>Ecdysozoa</taxon>
        <taxon>Nematoda</taxon>
        <taxon>Chromadorea</taxon>
        <taxon>Rhabditida</taxon>
        <taxon>Tylenchina</taxon>
        <taxon>Tylenchomorpha</taxon>
        <taxon>Tylenchoidea</taxon>
        <taxon>Heteroderidae</taxon>
        <taxon>Heteroderinae</taxon>
        <taxon>Globodera</taxon>
    </lineage>
</organism>
<dbReference type="GO" id="GO:0000724">
    <property type="term" value="P:double-strand break repair via homologous recombination"/>
    <property type="evidence" value="ECO:0007669"/>
    <property type="project" value="TreeGrafter"/>
</dbReference>
<evidence type="ECO:0000313" key="4">
    <source>
        <dbReference type="WBParaSite" id="GPLIN_001175500"/>
    </source>
</evidence>
<dbReference type="InterPro" id="IPR049363">
    <property type="entry name" value="RMI1_N"/>
</dbReference>
<keyword evidence="3" id="KW-1185">Reference proteome</keyword>
<sequence length="129" mass="15085">MVENAPEVERYFAERHIRLKRDWLLEALHFVSAEKSQNRLVDLVYQQWLFADIKTSTEPIDGLRQLFDGRSLYDPYVFQIHSISDIGTSNLKQYKRLTDPSYEEPIEYDQPNPNSVEIGLTRSPPTNAI</sequence>
<dbReference type="GO" id="GO:0031422">
    <property type="term" value="C:RecQ family helicase-topoisomerase III complex"/>
    <property type="evidence" value="ECO:0007669"/>
    <property type="project" value="TreeGrafter"/>
</dbReference>
<name>A0A183CFV0_GLOPA</name>
<evidence type="ECO:0000256" key="1">
    <source>
        <dbReference type="SAM" id="MobiDB-lite"/>
    </source>
</evidence>
<reference evidence="3" key="1">
    <citation type="submission" date="2013-12" db="EMBL/GenBank/DDBJ databases">
        <authorList>
            <person name="Aslett M."/>
        </authorList>
    </citation>
    <scope>NUCLEOTIDE SEQUENCE [LARGE SCALE GENOMIC DNA]</scope>
    <source>
        <strain evidence="3">Lindley</strain>
    </source>
</reference>
<proteinExistence type="predicted"/>
<dbReference type="GO" id="GO:0016604">
    <property type="term" value="C:nuclear body"/>
    <property type="evidence" value="ECO:0007669"/>
    <property type="project" value="TreeGrafter"/>
</dbReference>
<dbReference type="SMART" id="SM01161">
    <property type="entry name" value="DUF1767"/>
    <property type="match status" value="1"/>
</dbReference>
<feature type="domain" description="RMI1 N-terminal" evidence="2">
    <location>
        <begin position="12"/>
        <end position="56"/>
    </location>
</feature>
<dbReference type="AlphaFoldDB" id="A0A183CFV0"/>
<dbReference type="Proteomes" id="UP000050741">
    <property type="component" value="Unassembled WGS sequence"/>
</dbReference>
<protein>
    <submittedName>
        <fullName evidence="4">DUF1767 domain-containing protein</fullName>
    </submittedName>
</protein>
<dbReference type="GO" id="GO:0000712">
    <property type="term" value="P:resolution of meiotic recombination intermediates"/>
    <property type="evidence" value="ECO:0007669"/>
    <property type="project" value="TreeGrafter"/>
</dbReference>
<dbReference type="Pfam" id="PF21000">
    <property type="entry name" value="RMI1_N_N"/>
    <property type="match status" value="1"/>
</dbReference>
<evidence type="ECO:0000259" key="2">
    <source>
        <dbReference type="Pfam" id="PF21000"/>
    </source>
</evidence>
<accession>A0A183CFV0</accession>
<dbReference type="PANTHER" id="PTHR14790:SF15">
    <property type="entry name" value="RECQ-MEDIATED GENOME INSTABILITY PROTEIN 1"/>
    <property type="match status" value="1"/>
</dbReference>
<dbReference type="InterPro" id="IPR044881">
    <property type="entry name" value="RMI1_N_N_sf"/>
</dbReference>
<evidence type="ECO:0000313" key="3">
    <source>
        <dbReference type="Proteomes" id="UP000050741"/>
    </source>
</evidence>
<feature type="region of interest" description="Disordered" evidence="1">
    <location>
        <begin position="103"/>
        <end position="129"/>
    </location>
</feature>
<reference evidence="3" key="2">
    <citation type="submission" date="2014-05" db="EMBL/GenBank/DDBJ databases">
        <title>The genome and life-stage specific transcriptomes of Globodera pallida elucidate key aspects of plant parasitism by a cyst nematode.</title>
        <authorList>
            <person name="Cotton J.A."/>
            <person name="Lilley C.J."/>
            <person name="Jones L.M."/>
            <person name="Kikuchi T."/>
            <person name="Reid A.J."/>
            <person name="Thorpe P."/>
            <person name="Tsai I.J."/>
            <person name="Beasley H."/>
            <person name="Blok V."/>
            <person name="Cock P.J.A."/>
            <person name="Van den Akker S.E."/>
            <person name="Holroyd N."/>
            <person name="Hunt M."/>
            <person name="Mantelin S."/>
            <person name="Naghra H."/>
            <person name="Pain A."/>
            <person name="Palomares-Rius J.E."/>
            <person name="Zarowiecki M."/>
            <person name="Berriman M."/>
            <person name="Jones J.T."/>
            <person name="Urwin P.E."/>
        </authorList>
    </citation>
    <scope>NUCLEOTIDE SEQUENCE [LARGE SCALE GENOMIC DNA]</scope>
    <source>
        <strain evidence="3">Lindley</strain>
    </source>
</reference>
<reference evidence="4" key="3">
    <citation type="submission" date="2016-06" db="UniProtKB">
        <authorList>
            <consortium name="WormBaseParasite"/>
        </authorList>
    </citation>
    <scope>IDENTIFICATION</scope>
</reference>
<dbReference type="Gene3D" id="1.10.8.1020">
    <property type="entry name" value="RecQ-mediated genome instability protein 1, N-terminal domain"/>
    <property type="match status" value="1"/>
</dbReference>